<keyword evidence="1" id="KW-0732">Signal</keyword>
<evidence type="ECO:0000313" key="2">
    <source>
        <dbReference type="EMBL" id="RFA35430.1"/>
    </source>
</evidence>
<dbReference type="OrthoDB" id="10013524at2"/>
<organism evidence="2 3">
    <name type="scientific">Alkalilimnicola ehrlichii</name>
    <dbReference type="NCBI Taxonomy" id="351052"/>
    <lineage>
        <taxon>Bacteria</taxon>
        <taxon>Pseudomonadati</taxon>
        <taxon>Pseudomonadota</taxon>
        <taxon>Gammaproteobacteria</taxon>
        <taxon>Chromatiales</taxon>
        <taxon>Ectothiorhodospiraceae</taxon>
        <taxon>Alkalilimnicola</taxon>
    </lineage>
</organism>
<name>A0A3E0WR41_9GAMM</name>
<evidence type="ECO:0000256" key="1">
    <source>
        <dbReference type="SAM" id="SignalP"/>
    </source>
</evidence>
<dbReference type="Proteomes" id="UP000256763">
    <property type="component" value="Unassembled WGS sequence"/>
</dbReference>
<proteinExistence type="predicted"/>
<accession>A0A3E0WR41</accession>
<feature type="signal peptide" evidence="1">
    <location>
        <begin position="1"/>
        <end position="19"/>
    </location>
</feature>
<sequence length="173" mass="18594">MVRWFFCLLALLLAWPVQAERVRLAAGVDYLQGGFKDDAGKDGALIAFGFEWEASPRLGYGFSLGMRDQDADNGIWGKGDGYLRYRLRPNGALDPFVVGAVSSVGLSRHECSAGANGASPMACGTERSGSYGLSYRLGVAIGNRSGAQLDVFWSQYLGTEDVQLNIVGVRGVF</sequence>
<feature type="chain" id="PRO_5017764772" description="Outer membrane protein beta-barrel domain-containing protein" evidence="1">
    <location>
        <begin position="20"/>
        <end position="173"/>
    </location>
</feature>
<gene>
    <name evidence="2" type="ORF">CAL65_13210</name>
</gene>
<protein>
    <recommendedName>
        <fullName evidence="4">Outer membrane protein beta-barrel domain-containing protein</fullName>
    </recommendedName>
</protein>
<evidence type="ECO:0000313" key="3">
    <source>
        <dbReference type="Proteomes" id="UP000256763"/>
    </source>
</evidence>
<dbReference type="RefSeq" id="WP_116304034.1">
    <property type="nucleotide sequence ID" value="NZ_NFZV01000037.1"/>
</dbReference>
<evidence type="ECO:0008006" key="4">
    <source>
        <dbReference type="Google" id="ProtNLM"/>
    </source>
</evidence>
<reference evidence="3" key="1">
    <citation type="submission" date="2017-05" db="EMBL/GenBank/DDBJ databases">
        <authorList>
            <person name="Sharma S."/>
            <person name="Sidhu C."/>
            <person name="Pinnaka A.K."/>
        </authorList>
    </citation>
    <scope>NUCLEOTIDE SEQUENCE [LARGE SCALE GENOMIC DNA]</scope>
    <source>
        <strain evidence="3">AK93</strain>
    </source>
</reference>
<dbReference type="AlphaFoldDB" id="A0A3E0WR41"/>
<keyword evidence="3" id="KW-1185">Reference proteome</keyword>
<comment type="caution">
    <text evidence="2">The sequence shown here is derived from an EMBL/GenBank/DDBJ whole genome shotgun (WGS) entry which is preliminary data.</text>
</comment>
<dbReference type="EMBL" id="NFZW01000012">
    <property type="protein sequence ID" value="RFA35430.1"/>
    <property type="molecule type" value="Genomic_DNA"/>
</dbReference>